<protein>
    <submittedName>
        <fullName evidence="4">TetR/AcrR family transcriptional regulator</fullName>
    </submittedName>
</protein>
<proteinExistence type="predicted"/>
<keyword evidence="5" id="KW-1185">Reference proteome</keyword>
<dbReference type="Proteomes" id="UP001299970">
    <property type="component" value="Unassembled WGS sequence"/>
</dbReference>
<feature type="DNA-binding region" description="H-T-H motif" evidence="2">
    <location>
        <begin position="41"/>
        <end position="60"/>
    </location>
</feature>
<keyword evidence="1 2" id="KW-0238">DNA-binding</keyword>
<dbReference type="PROSITE" id="PS50977">
    <property type="entry name" value="HTH_TETR_2"/>
    <property type="match status" value="1"/>
</dbReference>
<dbReference type="InterPro" id="IPR001647">
    <property type="entry name" value="HTH_TetR"/>
</dbReference>
<reference evidence="4 5" key="1">
    <citation type="submission" date="2022-03" db="EMBL/GenBank/DDBJ databases">
        <title>Pseudonocardia alaer sp. nov., a novel actinomycete isolated from reed forest soil.</title>
        <authorList>
            <person name="Wang L."/>
        </authorList>
    </citation>
    <scope>NUCLEOTIDE SEQUENCE [LARGE SCALE GENOMIC DNA]</scope>
    <source>
        <strain evidence="4 5">Y-16303</strain>
    </source>
</reference>
<evidence type="ECO:0000256" key="1">
    <source>
        <dbReference type="ARBA" id="ARBA00023125"/>
    </source>
</evidence>
<dbReference type="InterPro" id="IPR050109">
    <property type="entry name" value="HTH-type_TetR-like_transc_reg"/>
</dbReference>
<evidence type="ECO:0000313" key="4">
    <source>
        <dbReference type="EMBL" id="MCH6166155.1"/>
    </source>
</evidence>
<organism evidence="4 5">
    <name type="scientific">Pseudonocardia alaniniphila</name>
    <dbReference type="NCBI Taxonomy" id="75291"/>
    <lineage>
        <taxon>Bacteria</taxon>
        <taxon>Bacillati</taxon>
        <taxon>Actinomycetota</taxon>
        <taxon>Actinomycetes</taxon>
        <taxon>Pseudonocardiales</taxon>
        <taxon>Pseudonocardiaceae</taxon>
        <taxon>Pseudonocardia</taxon>
    </lineage>
</organism>
<feature type="domain" description="HTH tetR-type" evidence="3">
    <location>
        <begin position="18"/>
        <end position="78"/>
    </location>
</feature>
<comment type="caution">
    <text evidence="4">The sequence shown here is derived from an EMBL/GenBank/DDBJ whole genome shotgun (WGS) entry which is preliminary data.</text>
</comment>
<evidence type="ECO:0000259" key="3">
    <source>
        <dbReference type="PROSITE" id="PS50977"/>
    </source>
</evidence>
<dbReference type="InterPro" id="IPR041678">
    <property type="entry name" value="TetR_C_16"/>
</dbReference>
<dbReference type="Pfam" id="PF17920">
    <property type="entry name" value="TetR_C_16"/>
    <property type="match status" value="1"/>
</dbReference>
<dbReference type="PANTHER" id="PTHR30055">
    <property type="entry name" value="HTH-TYPE TRANSCRIPTIONAL REGULATOR RUTR"/>
    <property type="match status" value="1"/>
</dbReference>
<dbReference type="InterPro" id="IPR036271">
    <property type="entry name" value="Tet_transcr_reg_TetR-rel_C_sf"/>
</dbReference>
<dbReference type="InterPro" id="IPR009057">
    <property type="entry name" value="Homeodomain-like_sf"/>
</dbReference>
<dbReference type="Gene3D" id="1.10.357.10">
    <property type="entry name" value="Tetracycline Repressor, domain 2"/>
    <property type="match status" value="1"/>
</dbReference>
<dbReference type="SUPFAM" id="SSF48498">
    <property type="entry name" value="Tetracyclin repressor-like, C-terminal domain"/>
    <property type="match status" value="1"/>
</dbReference>
<evidence type="ECO:0000313" key="5">
    <source>
        <dbReference type="Proteomes" id="UP001299970"/>
    </source>
</evidence>
<dbReference type="RefSeq" id="WP_241036189.1">
    <property type="nucleotide sequence ID" value="NZ_BAAAJF010000020.1"/>
</dbReference>
<dbReference type="PRINTS" id="PR00455">
    <property type="entry name" value="HTHTETR"/>
</dbReference>
<dbReference type="Pfam" id="PF00440">
    <property type="entry name" value="TetR_N"/>
    <property type="match status" value="1"/>
</dbReference>
<dbReference type="SUPFAM" id="SSF46689">
    <property type="entry name" value="Homeodomain-like"/>
    <property type="match status" value="1"/>
</dbReference>
<dbReference type="EMBL" id="JAKXMK010000008">
    <property type="protein sequence ID" value="MCH6166155.1"/>
    <property type="molecule type" value="Genomic_DNA"/>
</dbReference>
<accession>A0ABS9TC95</accession>
<name>A0ABS9TC95_9PSEU</name>
<gene>
    <name evidence="4" type="ORF">MMF94_10715</name>
</gene>
<evidence type="ECO:0000256" key="2">
    <source>
        <dbReference type="PROSITE-ProRule" id="PRU00335"/>
    </source>
</evidence>
<dbReference type="PANTHER" id="PTHR30055:SF146">
    <property type="entry name" value="HTH-TYPE TRANSCRIPTIONAL DUAL REGULATOR CECR"/>
    <property type="match status" value="1"/>
</dbReference>
<sequence length="198" mass="21322">MNTGNATGEAAPRRRNAASTREAILRSAKIAFTRHGYDGIGVREIAQGAGVTAMLVNRYFGSKELLFAETVEAVFAEPTLLTDDAATLSRFAAVALVGDESHDGDHVDGFLLMLRSVSNPRAADILRDSIERHFEQHLAALLPGTDTHERVALFLSLIAGFQLMHNVLGSTATTRADPAALARRLEALFEQLVEQAPA</sequence>